<reference evidence="2 3" key="1">
    <citation type="journal article" date="2012" name="J. Bacteriol.">
        <title>Complete Genome Sequence of Mycobacterium vaccae Type Strain ATCC 25954.</title>
        <authorList>
            <person name="Ho Y.S."/>
            <person name="Adroub S.A."/>
            <person name="Abadi M."/>
            <person name="Al Alwan B."/>
            <person name="Alkhateeb R."/>
            <person name="Gao G."/>
            <person name="Ragab A."/>
            <person name="Ali S."/>
            <person name="van Soolingen D."/>
            <person name="Bitter W."/>
            <person name="Pain A."/>
            <person name="Abdallah A.M."/>
        </authorList>
    </citation>
    <scope>NUCLEOTIDE SEQUENCE [LARGE SCALE GENOMIC DNA]</scope>
    <source>
        <strain evidence="2 3">ATCC 25954</strain>
    </source>
</reference>
<feature type="compositionally biased region" description="Basic and acidic residues" evidence="1">
    <location>
        <begin position="265"/>
        <end position="275"/>
    </location>
</feature>
<keyword evidence="3" id="KW-1185">Reference proteome</keyword>
<dbReference type="PATRIC" id="fig|1194972.3.peg.3035"/>
<comment type="caution">
    <text evidence="2">The sequence shown here is derived from an EMBL/GenBank/DDBJ whole genome shotgun (WGS) entry which is preliminary data.</text>
</comment>
<evidence type="ECO:0000313" key="2">
    <source>
        <dbReference type="EMBL" id="EJZ08476.1"/>
    </source>
</evidence>
<feature type="region of interest" description="Disordered" evidence="1">
    <location>
        <begin position="259"/>
        <end position="347"/>
    </location>
</feature>
<feature type="region of interest" description="Disordered" evidence="1">
    <location>
        <begin position="39"/>
        <end position="58"/>
    </location>
</feature>
<gene>
    <name evidence="2" type="ORF">MVAC_15213</name>
</gene>
<dbReference type="RefSeq" id="WP_003931568.1">
    <property type="nucleotide sequence ID" value="NZ_JH814693.1"/>
</dbReference>
<evidence type="ECO:0000313" key="3">
    <source>
        <dbReference type="Proteomes" id="UP000006072"/>
    </source>
</evidence>
<dbReference type="Proteomes" id="UP000006072">
    <property type="component" value="Unassembled WGS sequence"/>
</dbReference>
<feature type="compositionally biased region" description="Acidic residues" evidence="1">
    <location>
        <begin position="277"/>
        <end position="312"/>
    </location>
</feature>
<dbReference type="eggNOG" id="ENOG5031JWG">
    <property type="taxonomic scope" value="Bacteria"/>
</dbReference>
<dbReference type="EMBL" id="ALQA01000031">
    <property type="protein sequence ID" value="EJZ08476.1"/>
    <property type="molecule type" value="Genomic_DNA"/>
</dbReference>
<feature type="compositionally biased region" description="Low complexity" evidence="1">
    <location>
        <begin position="40"/>
        <end position="58"/>
    </location>
</feature>
<name>K0UNV1_MYCVA</name>
<accession>K0UNV1</accession>
<dbReference type="AlphaFoldDB" id="K0UNV1"/>
<organism evidence="2 3">
    <name type="scientific">Mycolicibacterium vaccae ATCC 25954</name>
    <dbReference type="NCBI Taxonomy" id="1194972"/>
    <lineage>
        <taxon>Bacteria</taxon>
        <taxon>Bacillati</taxon>
        <taxon>Actinomycetota</taxon>
        <taxon>Actinomycetes</taxon>
        <taxon>Mycobacteriales</taxon>
        <taxon>Mycobacteriaceae</taxon>
        <taxon>Mycolicibacterium</taxon>
    </lineage>
</organism>
<proteinExistence type="predicted"/>
<protein>
    <submittedName>
        <fullName evidence="2">Uncharacterized protein</fullName>
    </submittedName>
</protein>
<sequence length="347" mass="35796">MTAPSEGAARAASPGVTGAPAAVDLTVASRALPPWPLRSAPVRAAPRPGAAARTGTPAPATHPLVVIGDRVDESVDLAEVARVPGAFAPHATTRAGDQDAPAAAVEEVVAAASALDAIDQAFIDFRLAVRTNFTAFANQLGYLGKQLYIAFNFAESIVASVIFNGTDILRGEGLLTNLGDIGRDLVESVVFFAIDQIALTQPEVNPLPISRPPLDRPAGWVDALPPHPTLPLAVPGQAPAQRSSGALTVEDAEADTDALAGADDTAERSARRSSETDPADSPDIDDADVEAALEEAVSDEAAVEEKDAEESTSEQAATDSEQTEARAEKEVPSTPATQDSDTGESDE</sequence>
<dbReference type="HOGENOM" id="CLU_798817_0_0_11"/>
<evidence type="ECO:0000256" key="1">
    <source>
        <dbReference type="SAM" id="MobiDB-lite"/>
    </source>
</evidence>